<comment type="similarity">
    <text evidence="2">Belongs to the MscS (TC 1.A.23) family.</text>
</comment>
<feature type="transmembrane region" description="Helical" evidence="8">
    <location>
        <begin position="571"/>
        <end position="596"/>
    </location>
</feature>
<feature type="transmembrane region" description="Helical" evidence="8">
    <location>
        <begin position="688"/>
        <end position="707"/>
    </location>
</feature>
<feature type="domain" description="Mechanosensitive ion channel MscS porin" evidence="11">
    <location>
        <begin position="71"/>
        <end position="305"/>
    </location>
</feature>
<evidence type="ECO:0000259" key="10">
    <source>
        <dbReference type="Pfam" id="PF12794"/>
    </source>
</evidence>
<keyword evidence="15" id="KW-1185">Reference proteome</keyword>
<feature type="coiled-coil region" evidence="7">
    <location>
        <begin position="215"/>
        <end position="282"/>
    </location>
</feature>
<dbReference type="InterPro" id="IPR023408">
    <property type="entry name" value="MscS_beta-dom_sf"/>
</dbReference>
<comment type="subcellular location">
    <subcellularLocation>
        <location evidence="1">Cell membrane</location>
        <topology evidence="1">Multi-pass membrane protein</topology>
    </subcellularLocation>
</comment>
<dbReference type="Pfam" id="PF00924">
    <property type="entry name" value="MS_channel_2nd"/>
    <property type="match status" value="1"/>
</dbReference>
<sequence length="1174" mass="127185">MLTCSPDAALARRPRLLGHATSLALLLTLALGGAPTARAGSIGTAQDSPAVAPLSSASETDRAALEARLLALQNNETLGEVERTRRVDLVKSALAELDAAGEFKARGDEFARAIVELPNEIERGRAALQARANADPAAASADLPKDLEALQRIASQLGAELTGDRARVAELQRELSAVRLRPEAAATELSDARRALELLDGEVADASSPADPGGIEALELQVKLARRRARAAEVAMLDQEMLSQATRQEHIEVLLSQAELDVTELEARLARVQSRVSEMRQSAAAAASNEAQIERQQSIGKHRQIEEVAVAIAEVTQTNEQLVPKLNELRERQVDVEARLAQTERDNREIKLSLELGITRSLGTVLVELRRELTDPRSYERSADQLQADGMEQRLALFTLERELTRLGNLDRVLDQRMARPSAQELDGPAQLELRAELKRLLETKTAQLELLEGTRREYLAGLVLLESRERALFAEAQELSLLLAERLLWIPNMSPLTAGAMESLVADLSWATGGTLWKKVFDDLMGDLRGNLGGYVAAAVAIVALMSVRRRATDRIEAIADSVGHVRKDGILLTLRTALLHLAVALPQPLAIYFVGWRLASAPGVSAATSSVGDALVNTAAVALALIYTRDASRAHGLIRSHFEWSEHTGRLLRRHLVWFTPIALAATFAINLAAEQSEAEEHTALSALGLVVLSIAVAALGGALLRPSLGLGTGTRSSIVRGTRAAWLPIALVIPLGLAGMTIAGYQYAALALADRLEGTLVLIVAVLAMHAVLLRWLTISQRRLALKVAMEKRAALLEKRDTSDADAKAEFLDPVDAINVAQIKDQTQGLLRFAAGALVVIGLWFTWVDILPALNVLEEKKLWDQMVTIDGVQTAVPITLASLGLAILIVAITITAARNAPSFLEIAVLQQLPLDAGARYASRTLSLYAIVATGTVLAFNAIGVGWSSVQWLVAALSLGLGFGLQEIFANFVSGLIILLERPVRVGDTVTVSNVTGIVSRIRMRATTITDWQRRELVVPNRNFITGELINWSLSDPILRLDFVVGIAYGSDTELAHRTMTEVARAHPLVLDQPEANVFFVGFGDSTLNFQVRVFVNEPTNVGRTRIMHDLHMAIDRACREHEIEIAFPQRDVHLRLSDGVLRVQVERGEDARATLLDLDADSGTGPAAPKS</sequence>
<feature type="domain" description="Mechanosensitive ion channel MscS C-terminal" evidence="12">
    <location>
        <begin position="1044"/>
        <end position="1128"/>
    </location>
</feature>
<proteinExistence type="inferred from homology"/>
<feature type="transmembrane region" description="Helical" evidence="8">
    <location>
        <begin position="877"/>
        <end position="900"/>
    </location>
</feature>
<feature type="domain" description="Mechanosensitive ion channel MscS" evidence="9">
    <location>
        <begin position="970"/>
        <end position="1035"/>
    </location>
</feature>
<keyword evidence="7" id="KW-0175">Coiled coil</keyword>
<reference evidence="14 15" key="1">
    <citation type="submission" date="2019-02" db="EMBL/GenBank/DDBJ databases">
        <title>Deep-cultivation of Planctomycetes and their phenomic and genomic characterization uncovers novel biology.</title>
        <authorList>
            <person name="Wiegand S."/>
            <person name="Jogler M."/>
            <person name="Boedeker C."/>
            <person name="Pinto D."/>
            <person name="Vollmers J."/>
            <person name="Rivas-Marin E."/>
            <person name="Kohn T."/>
            <person name="Peeters S.H."/>
            <person name="Heuer A."/>
            <person name="Rast P."/>
            <person name="Oberbeckmann S."/>
            <person name="Bunk B."/>
            <person name="Jeske O."/>
            <person name="Meyerdierks A."/>
            <person name="Storesund J.E."/>
            <person name="Kallscheuer N."/>
            <person name="Luecker S."/>
            <person name="Lage O.M."/>
            <person name="Pohl T."/>
            <person name="Merkel B.J."/>
            <person name="Hornburger P."/>
            <person name="Mueller R.-W."/>
            <person name="Bruemmer F."/>
            <person name="Labrenz M."/>
            <person name="Spormann A.M."/>
            <person name="Op den Camp H."/>
            <person name="Overmann J."/>
            <person name="Amann R."/>
            <person name="Jetten M.S.M."/>
            <person name="Mascher T."/>
            <person name="Medema M.H."/>
            <person name="Devos D.P."/>
            <person name="Kaster A.-K."/>
            <person name="Ovreas L."/>
            <person name="Rohde M."/>
            <person name="Galperin M.Y."/>
            <person name="Jogler C."/>
        </authorList>
    </citation>
    <scope>NUCLEOTIDE SEQUENCE [LARGE SCALE GENOMIC DNA]</scope>
    <source>
        <strain evidence="14 15">Pla133</strain>
    </source>
</reference>
<feature type="transmembrane region" description="Helical" evidence="8">
    <location>
        <begin position="955"/>
        <end position="982"/>
    </location>
</feature>
<dbReference type="InterPro" id="IPR011066">
    <property type="entry name" value="MscS_channel_C_sf"/>
</dbReference>
<dbReference type="PANTHER" id="PTHR30347">
    <property type="entry name" value="POTASSIUM CHANNEL RELATED"/>
    <property type="match status" value="1"/>
</dbReference>
<dbReference type="RefSeq" id="WP_145061510.1">
    <property type="nucleotide sequence ID" value="NZ_CP036287.1"/>
</dbReference>
<dbReference type="InterPro" id="IPR024393">
    <property type="entry name" value="MscS_porin"/>
</dbReference>
<dbReference type="InterPro" id="IPR010920">
    <property type="entry name" value="LSM_dom_sf"/>
</dbReference>
<evidence type="ECO:0000313" key="14">
    <source>
        <dbReference type="EMBL" id="QDU65154.1"/>
    </source>
</evidence>
<dbReference type="InterPro" id="IPR025692">
    <property type="entry name" value="MscS_IM_dom1"/>
</dbReference>
<evidence type="ECO:0000256" key="2">
    <source>
        <dbReference type="ARBA" id="ARBA00008017"/>
    </source>
</evidence>
<dbReference type="Pfam" id="PF21082">
    <property type="entry name" value="MS_channel_3rd"/>
    <property type="match status" value="1"/>
</dbReference>
<dbReference type="InterPro" id="IPR011014">
    <property type="entry name" value="MscS_channel_TM-2"/>
</dbReference>
<feature type="transmembrane region" description="Helical" evidence="8">
    <location>
        <begin position="836"/>
        <end position="857"/>
    </location>
</feature>
<evidence type="ECO:0000256" key="5">
    <source>
        <dbReference type="ARBA" id="ARBA00022989"/>
    </source>
</evidence>
<evidence type="ECO:0000256" key="6">
    <source>
        <dbReference type="ARBA" id="ARBA00023136"/>
    </source>
</evidence>
<keyword evidence="6 8" id="KW-0472">Membrane</keyword>
<feature type="transmembrane region" description="Helical" evidence="8">
    <location>
        <begin position="608"/>
        <end position="629"/>
    </location>
</feature>
<dbReference type="InterPro" id="IPR052702">
    <property type="entry name" value="MscS-like_channel"/>
</dbReference>
<dbReference type="KEGG" id="pbap:Pla133_02180"/>
<dbReference type="Pfam" id="PF21088">
    <property type="entry name" value="MS_channel_1st"/>
    <property type="match status" value="1"/>
</dbReference>
<dbReference type="InterPro" id="IPR049142">
    <property type="entry name" value="MS_channel_1st"/>
</dbReference>
<dbReference type="Proteomes" id="UP000316921">
    <property type="component" value="Chromosome"/>
</dbReference>
<dbReference type="EMBL" id="CP036287">
    <property type="protein sequence ID" value="QDU65154.1"/>
    <property type="molecule type" value="Genomic_DNA"/>
</dbReference>
<evidence type="ECO:0000256" key="8">
    <source>
        <dbReference type="SAM" id="Phobius"/>
    </source>
</evidence>
<evidence type="ECO:0000259" key="9">
    <source>
        <dbReference type="Pfam" id="PF00924"/>
    </source>
</evidence>
<keyword evidence="3" id="KW-1003">Cell membrane</keyword>
<dbReference type="PANTHER" id="PTHR30347:SF1">
    <property type="entry name" value="MECHANOSENSITIVE CHANNEL MSCK"/>
    <property type="match status" value="1"/>
</dbReference>
<evidence type="ECO:0000256" key="1">
    <source>
        <dbReference type="ARBA" id="ARBA00004651"/>
    </source>
</evidence>
<feature type="transmembrane region" description="Helical" evidence="8">
    <location>
        <begin position="763"/>
        <end position="780"/>
    </location>
</feature>
<gene>
    <name evidence="14" type="primary">mscK_1</name>
    <name evidence="14" type="ORF">Pla133_02180</name>
</gene>
<dbReference type="SUPFAM" id="SSF82689">
    <property type="entry name" value="Mechanosensitive channel protein MscS (YggB), C-terminal domain"/>
    <property type="match status" value="1"/>
</dbReference>
<dbReference type="SUPFAM" id="SSF82861">
    <property type="entry name" value="Mechanosensitive channel protein MscS (YggB), transmembrane region"/>
    <property type="match status" value="1"/>
</dbReference>
<dbReference type="Gene3D" id="2.30.30.60">
    <property type="match status" value="1"/>
</dbReference>
<protein>
    <submittedName>
        <fullName evidence="14">Mechanosensitive channel MscK</fullName>
    </submittedName>
</protein>
<feature type="transmembrane region" description="Helical" evidence="8">
    <location>
        <begin position="658"/>
        <end position="676"/>
    </location>
</feature>
<evidence type="ECO:0000259" key="13">
    <source>
        <dbReference type="Pfam" id="PF21088"/>
    </source>
</evidence>
<dbReference type="AlphaFoldDB" id="A0A518BDU8"/>
<evidence type="ECO:0000313" key="15">
    <source>
        <dbReference type="Proteomes" id="UP000316921"/>
    </source>
</evidence>
<evidence type="ECO:0000259" key="11">
    <source>
        <dbReference type="Pfam" id="PF12795"/>
    </source>
</evidence>
<keyword evidence="5 8" id="KW-1133">Transmembrane helix</keyword>
<dbReference type="Gene3D" id="3.30.70.100">
    <property type="match status" value="1"/>
</dbReference>
<feature type="domain" description="Mechanosensitive ion channel transmembrane helices 2/3" evidence="13">
    <location>
        <begin position="928"/>
        <end position="968"/>
    </location>
</feature>
<evidence type="ECO:0000256" key="4">
    <source>
        <dbReference type="ARBA" id="ARBA00022692"/>
    </source>
</evidence>
<keyword evidence="4 8" id="KW-0812">Transmembrane</keyword>
<feature type="transmembrane region" description="Helical" evidence="8">
    <location>
        <begin position="728"/>
        <end position="751"/>
    </location>
</feature>
<dbReference type="Pfam" id="PF12795">
    <property type="entry name" value="MscS_porin"/>
    <property type="match status" value="1"/>
</dbReference>
<dbReference type="InterPro" id="IPR049278">
    <property type="entry name" value="MS_channel_C"/>
</dbReference>
<dbReference type="PROSITE" id="PS01246">
    <property type="entry name" value="UPF0003"/>
    <property type="match status" value="1"/>
</dbReference>
<name>A0A518BDU8_9BACT</name>
<feature type="transmembrane region" description="Helical" evidence="8">
    <location>
        <begin position="533"/>
        <end position="550"/>
    </location>
</feature>
<dbReference type="GO" id="GO:0005886">
    <property type="term" value="C:plasma membrane"/>
    <property type="evidence" value="ECO:0007669"/>
    <property type="project" value="UniProtKB-SubCell"/>
</dbReference>
<evidence type="ECO:0000256" key="7">
    <source>
        <dbReference type="SAM" id="Coils"/>
    </source>
</evidence>
<dbReference type="InterPro" id="IPR006686">
    <property type="entry name" value="MscS_channel_CS"/>
</dbReference>
<evidence type="ECO:0000259" key="12">
    <source>
        <dbReference type="Pfam" id="PF21082"/>
    </source>
</evidence>
<accession>A0A518BDU8</accession>
<dbReference type="GO" id="GO:0008381">
    <property type="term" value="F:mechanosensitive monoatomic ion channel activity"/>
    <property type="evidence" value="ECO:0007669"/>
    <property type="project" value="UniProtKB-ARBA"/>
</dbReference>
<feature type="domain" description="Mechanosensitive ion channel inner membrane" evidence="10">
    <location>
        <begin position="536"/>
        <end position="866"/>
    </location>
</feature>
<dbReference type="Pfam" id="PF12794">
    <property type="entry name" value="MscS_TM"/>
    <property type="match status" value="1"/>
</dbReference>
<evidence type="ECO:0000256" key="3">
    <source>
        <dbReference type="ARBA" id="ARBA00022475"/>
    </source>
</evidence>
<dbReference type="Gene3D" id="1.10.287.1260">
    <property type="match status" value="1"/>
</dbReference>
<feature type="transmembrane region" description="Helical" evidence="8">
    <location>
        <begin position="928"/>
        <end position="949"/>
    </location>
</feature>
<dbReference type="InterPro" id="IPR006685">
    <property type="entry name" value="MscS_channel_2nd"/>
</dbReference>
<dbReference type="SUPFAM" id="SSF50182">
    <property type="entry name" value="Sm-like ribonucleoproteins"/>
    <property type="match status" value="1"/>
</dbReference>
<organism evidence="14 15">
    <name type="scientific">Engelhardtia mirabilis</name>
    <dbReference type="NCBI Taxonomy" id="2528011"/>
    <lineage>
        <taxon>Bacteria</taxon>
        <taxon>Pseudomonadati</taxon>
        <taxon>Planctomycetota</taxon>
        <taxon>Planctomycetia</taxon>
        <taxon>Planctomycetia incertae sedis</taxon>
        <taxon>Engelhardtia</taxon>
    </lineage>
</organism>